<evidence type="ECO:0000256" key="2">
    <source>
        <dbReference type="ARBA" id="ARBA00022737"/>
    </source>
</evidence>
<feature type="region of interest" description="Disordered" evidence="4">
    <location>
        <begin position="159"/>
        <end position="242"/>
    </location>
</feature>
<dbReference type="EMBL" id="CANHGI010000002">
    <property type="protein sequence ID" value="CAI5441764.1"/>
    <property type="molecule type" value="Genomic_DNA"/>
</dbReference>
<accession>A0A9P1IAQ8</accession>
<feature type="compositionally biased region" description="Acidic residues" evidence="4">
    <location>
        <begin position="159"/>
        <end position="180"/>
    </location>
</feature>
<dbReference type="InterPro" id="IPR045081">
    <property type="entry name" value="AN32"/>
</dbReference>
<dbReference type="PANTHER" id="PTHR11375">
    <property type="entry name" value="ACIDIC LEUCINE-RICH NUCLEAR PHOSPHOPROTEIN 32"/>
    <property type="match status" value="1"/>
</dbReference>
<sequence length="242" mass="26418">MTSMAEKYVTELRERDPATVDTIYLDNSTGGVIEGVDDKLTNLLTLSMVNCELTSFKGLPSLPAVTYIDVTNNKFGDTPAFDILVKNAPELVRLNLSSNNITSIEVLRPLKMLTKLAELDLSHNESLGLTESYRDKIFEIIPSLKSLDGLDVDGEEIEEEFDGGEAGEDSDSGDDDEEEGGPGLSYLDKSQFSDDETDDYIPEDKAEQTKEGEGDSEARGVKRNADEAGTSDEPEAKKSTSE</sequence>
<dbReference type="SUPFAM" id="SSF52058">
    <property type="entry name" value="L domain-like"/>
    <property type="match status" value="1"/>
</dbReference>
<organism evidence="5 6">
    <name type="scientific">Caenorhabditis angaria</name>
    <dbReference type="NCBI Taxonomy" id="860376"/>
    <lineage>
        <taxon>Eukaryota</taxon>
        <taxon>Metazoa</taxon>
        <taxon>Ecdysozoa</taxon>
        <taxon>Nematoda</taxon>
        <taxon>Chromadorea</taxon>
        <taxon>Rhabditida</taxon>
        <taxon>Rhabditina</taxon>
        <taxon>Rhabditomorpha</taxon>
        <taxon>Rhabditoidea</taxon>
        <taxon>Rhabditidae</taxon>
        <taxon>Peloderinae</taxon>
        <taxon>Caenorhabditis</taxon>
    </lineage>
</organism>
<dbReference type="PANTHER" id="PTHR11375:SF0">
    <property type="entry name" value="ACIDIC LEUCINE-RICH NUCLEAR PHOSPHOPROTEIN 32 FAMILY MEMBER A"/>
    <property type="match status" value="1"/>
</dbReference>
<comment type="caution">
    <text evidence="5">The sequence shown here is derived from an EMBL/GenBank/DDBJ whole genome shotgun (WGS) entry which is preliminary data.</text>
</comment>
<evidence type="ECO:0000313" key="5">
    <source>
        <dbReference type="EMBL" id="CAI5441764.1"/>
    </source>
</evidence>
<evidence type="ECO:0000256" key="3">
    <source>
        <dbReference type="ARBA" id="ARBA00025777"/>
    </source>
</evidence>
<gene>
    <name evidence="5" type="ORF">CAMP_LOCUS4401</name>
</gene>
<dbReference type="GO" id="GO:0005634">
    <property type="term" value="C:nucleus"/>
    <property type="evidence" value="ECO:0007669"/>
    <property type="project" value="TreeGrafter"/>
</dbReference>
<feature type="compositionally biased region" description="Basic and acidic residues" evidence="4">
    <location>
        <begin position="202"/>
        <end position="226"/>
    </location>
</feature>
<keyword evidence="2" id="KW-0677">Repeat</keyword>
<keyword evidence="1" id="KW-0433">Leucine-rich repeat</keyword>
<dbReference type="AlphaFoldDB" id="A0A9P1IAQ8"/>
<dbReference type="GO" id="GO:0042393">
    <property type="term" value="F:histone binding"/>
    <property type="evidence" value="ECO:0007669"/>
    <property type="project" value="TreeGrafter"/>
</dbReference>
<dbReference type="InterPro" id="IPR032675">
    <property type="entry name" value="LRR_dom_sf"/>
</dbReference>
<keyword evidence="6" id="KW-1185">Reference proteome</keyword>
<evidence type="ECO:0000256" key="4">
    <source>
        <dbReference type="SAM" id="MobiDB-lite"/>
    </source>
</evidence>
<reference evidence="5" key="1">
    <citation type="submission" date="2022-11" db="EMBL/GenBank/DDBJ databases">
        <authorList>
            <person name="Kikuchi T."/>
        </authorList>
    </citation>
    <scope>NUCLEOTIDE SEQUENCE</scope>
    <source>
        <strain evidence="5">PS1010</strain>
    </source>
</reference>
<comment type="similarity">
    <text evidence="3">Belongs to the ANP32 family.</text>
</comment>
<dbReference type="FunFam" id="3.80.10.10:FF:000131">
    <property type="entry name" value="acidic leucine-rich nuclear phosphoprotein 32-related protein-like"/>
    <property type="match status" value="1"/>
</dbReference>
<dbReference type="OrthoDB" id="2160613at2759"/>
<evidence type="ECO:0008006" key="7">
    <source>
        <dbReference type="Google" id="ProtNLM"/>
    </source>
</evidence>
<dbReference type="Gene3D" id="3.80.10.10">
    <property type="entry name" value="Ribonuclease Inhibitor"/>
    <property type="match status" value="1"/>
</dbReference>
<dbReference type="Proteomes" id="UP001152747">
    <property type="component" value="Unassembled WGS sequence"/>
</dbReference>
<proteinExistence type="inferred from homology"/>
<protein>
    <recommendedName>
        <fullName evidence="7">U2A'/phosphoprotein 32 family A C-terminal domain-containing protein</fullName>
    </recommendedName>
</protein>
<dbReference type="PROSITE" id="PS51450">
    <property type="entry name" value="LRR"/>
    <property type="match status" value="1"/>
</dbReference>
<name>A0A9P1IAQ8_9PELO</name>
<evidence type="ECO:0000256" key="1">
    <source>
        <dbReference type="ARBA" id="ARBA00022614"/>
    </source>
</evidence>
<evidence type="ECO:0000313" key="6">
    <source>
        <dbReference type="Proteomes" id="UP001152747"/>
    </source>
</evidence>
<dbReference type="InterPro" id="IPR025875">
    <property type="entry name" value="Leu-rich_rpt_4"/>
</dbReference>
<dbReference type="Pfam" id="PF12799">
    <property type="entry name" value="LRR_4"/>
    <property type="match status" value="1"/>
</dbReference>
<dbReference type="InterPro" id="IPR001611">
    <property type="entry name" value="Leu-rich_rpt"/>
</dbReference>